<feature type="compositionally biased region" description="Basic and acidic residues" evidence="10">
    <location>
        <begin position="453"/>
        <end position="464"/>
    </location>
</feature>
<dbReference type="InterPro" id="IPR001279">
    <property type="entry name" value="Metallo-B-lactamas"/>
</dbReference>
<dbReference type="InterPro" id="IPR014710">
    <property type="entry name" value="RmlC-like_jellyroll"/>
</dbReference>
<feature type="compositionally biased region" description="Low complexity" evidence="10">
    <location>
        <begin position="86"/>
        <end position="100"/>
    </location>
</feature>
<feature type="compositionally biased region" description="Polar residues" evidence="10">
    <location>
        <begin position="1"/>
        <end position="11"/>
    </location>
</feature>
<evidence type="ECO:0000256" key="7">
    <source>
        <dbReference type="ARBA" id="ARBA00022801"/>
    </source>
</evidence>
<keyword evidence="7" id="KW-0378">Hydrolase</keyword>
<evidence type="ECO:0000256" key="9">
    <source>
        <dbReference type="ARBA" id="ARBA00061002"/>
    </source>
</evidence>
<dbReference type="GO" id="GO:0000166">
    <property type="term" value="F:nucleotide binding"/>
    <property type="evidence" value="ECO:0007669"/>
    <property type="project" value="UniProtKB-KW"/>
</dbReference>
<feature type="compositionally biased region" description="Polar residues" evidence="10">
    <location>
        <begin position="70"/>
        <end position="85"/>
    </location>
</feature>
<feature type="compositionally biased region" description="Polar residues" evidence="10">
    <location>
        <begin position="109"/>
        <end position="123"/>
    </location>
</feature>
<organism evidence="12">
    <name type="scientific">Ditylum brightwellii</name>
    <dbReference type="NCBI Taxonomy" id="49249"/>
    <lineage>
        <taxon>Eukaryota</taxon>
        <taxon>Sar</taxon>
        <taxon>Stramenopiles</taxon>
        <taxon>Ochrophyta</taxon>
        <taxon>Bacillariophyta</taxon>
        <taxon>Mediophyceae</taxon>
        <taxon>Lithodesmiophycidae</taxon>
        <taxon>Lithodesmiales</taxon>
        <taxon>Lithodesmiaceae</taxon>
        <taxon>Ditylum</taxon>
    </lineage>
</organism>
<evidence type="ECO:0000256" key="2">
    <source>
        <dbReference type="ARBA" id="ARBA00004496"/>
    </source>
</evidence>
<evidence type="ECO:0000259" key="11">
    <source>
        <dbReference type="SMART" id="SM00849"/>
    </source>
</evidence>
<feature type="compositionally biased region" description="Acidic residues" evidence="10">
    <location>
        <begin position="635"/>
        <end position="644"/>
    </location>
</feature>
<keyword evidence="6" id="KW-0547">Nucleotide-binding</keyword>
<dbReference type="PANTHER" id="PTHR46018">
    <property type="entry name" value="ZINC PHOSPHODIESTERASE ELAC PROTEIN 1"/>
    <property type="match status" value="1"/>
</dbReference>
<dbReference type="SUPFAM" id="SSF56281">
    <property type="entry name" value="Metallo-hydrolase/oxidoreductase"/>
    <property type="match status" value="1"/>
</dbReference>
<feature type="compositionally biased region" description="Low complexity" evidence="10">
    <location>
        <begin position="49"/>
        <end position="58"/>
    </location>
</feature>
<dbReference type="SMART" id="SM00849">
    <property type="entry name" value="Lactamase_B"/>
    <property type="match status" value="1"/>
</dbReference>
<dbReference type="GO" id="GO:0005829">
    <property type="term" value="C:cytosol"/>
    <property type="evidence" value="ECO:0007669"/>
    <property type="project" value="UniProtKB-ARBA"/>
</dbReference>
<dbReference type="Gene3D" id="2.60.120.10">
    <property type="entry name" value="Jelly Rolls"/>
    <property type="match status" value="1"/>
</dbReference>
<gene>
    <name evidence="12" type="ORF">DBRI00130_LOCUS4345</name>
</gene>
<dbReference type="Pfam" id="PF23023">
    <property type="entry name" value="Anti-Pycsar_Apyc1"/>
    <property type="match status" value="1"/>
</dbReference>
<keyword evidence="3" id="KW-0963">Cytoplasm</keyword>
<dbReference type="InterPro" id="IPR018490">
    <property type="entry name" value="cNMP-bd_dom_sf"/>
</dbReference>
<keyword evidence="5" id="KW-0677">Repeat</keyword>
<evidence type="ECO:0000256" key="8">
    <source>
        <dbReference type="ARBA" id="ARBA00022842"/>
    </source>
</evidence>
<protein>
    <recommendedName>
        <fullName evidence="11">Metallo-beta-lactamase domain-containing protein</fullName>
    </recommendedName>
</protein>
<feature type="compositionally biased region" description="Basic and acidic residues" evidence="10">
    <location>
        <begin position="509"/>
        <end position="527"/>
    </location>
</feature>
<feature type="compositionally biased region" description="Acidic residues" evidence="10">
    <location>
        <begin position="477"/>
        <end position="490"/>
    </location>
</feature>
<evidence type="ECO:0000256" key="10">
    <source>
        <dbReference type="SAM" id="MobiDB-lite"/>
    </source>
</evidence>
<keyword evidence="8" id="KW-0460">Magnesium</keyword>
<dbReference type="SUPFAM" id="SSF51206">
    <property type="entry name" value="cAMP-binding domain-like"/>
    <property type="match status" value="1"/>
</dbReference>
<evidence type="ECO:0000256" key="3">
    <source>
        <dbReference type="ARBA" id="ARBA00022490"/>
    </source>
</evidence>
<comment type="similarity">
    <text evidence="9">Belongs to the metallo-beta-lactamase superfamily. cNMP phosphodiesterase family.</text>
</comment>
<name>A0A7S4VAS8_9STRA</name>
<proteinExistence type="inferred from homology"/>
<evidence type="ECO:0000256" key="4">
    <source>
        <dbReference type="ARBA" id="ARBA00022723"/>
    </source>
</evidence>
<feature type="region of interest" description="Disordered" evidence="10">
    <location>
        <begin position="450"/>
        <end position="566"/>
    </location>
</feature>
<dbReference type="GO" id="GO:0046872">
    <property type="term" value="F:metal ion binding"/>
    <property type="evidence" value="ECO:0007669"/>
    <property type="project" value="UniProtKB-KW"/>
</dbReference>
<feature type="region of interest" description="Disordered" evidence="10">
    <location>
        <begin position="608"/>
        <end position="647"/>
    </location>
</feature>
<reference evidence="12" key="1">
    <citation type="submission" date="2021-01" db="EMBL/GenBank/DDBJ databases">
        <authorList>
            <person name="Corre E."/>
            <person name="Pelletier E."/>
            <person name="Niang G."/>
            <person name="Scheremetjew M."/>
            <person name="Finn R."/>
            <person name="Kale V."/>
            <person name="Holt S."/>
            <person name="Cochrane G."/>
            <person name="Meng A."/>
            <person name="Brown T."/>
            <person name="Cohen L."/>
        </authorList>
    </citation>
    <scope>NUCLEOTIDE SEQUENCE</scope>
    <source>
        <strain evidence="12">GSO104</strain>
    </source>
</reference>
<evidence type="ECO:0000256" key="5">
    <source>
        <dbReference type="ARBA" id="ARBA00022737"/>
    </source>
</evidence>
<accession>A0A7S4VAS8</accession>
<dbReference type="Gene3D" id="3.60.15.10">
    <property type="entry name" value="Ribonuclease Z/Hydroxyacylglutathione hydrolase-like"/>
    <property type="match status" value="1"/>
</dbReference>
<feature type="compositionally biased region" description="Basic and acidic residues" evidence="10">
    <location>
        <begin position="535"/>
        <end position="562"/>
    </location>
</feature>
<dbReference type="EMBL" id="HBNS01005340">
    <property type="protein sequence ID" value="CAE4586807.1"/>
    <property type="molecule type" value="Transcribed_RNA"/>
</dbReference>
<dbReference type="FunFam" id="3.60.15.10:FF:000029">
    <property type="entry name" value="Cyclic nucleotide-binding domain protein"/>
    <property type="match status" value="1"/>
</dbReference>
<dbReference type="InterPro" id="IPR036866">
    <property type="entry name" value="RibonucZ/Hydroxyglut_hydro"/>
</dbReference>
<feature type="region of interest" description="Disordered" evidence="10">
    <location>
        <begin position="1"/>
        <end position="127"/>
    </location>
</feature>
<comment type="subcellular location">
    <subcellularLocation>
        <location evidence="2">Cytoplasm</location>
    </subcellularLocation>
</comment>
<evidence type="ECO:0000256" key="6">
    <source>
        <dbReference type="ARBA" id="ARBA00022741"/>
    </source>
</evidence>
<feature type="domain" description="Metallo-beta-lactamase" evidence="11">
    <location>
        <begin position="785"/>
        <end position="990"/>
    </location>
</feature>
<sequence>MRRSATISHTGDTFRDGQSARESAYGANEDWDTASMTAPSLKRNASGGRSQNVNQTNQNRRRPPDLMQNAFPTSGTSSLQNSFTRSNGSASPFSSLSSASKVGIRPRPSGSNEHNLRQIQHNPYPSKRTPELFPHQADYMQTSAISFQDMPALVPGRPNMMLNSVSRGVNYPRSLVGVGFLSVSDPTIPARRSRSSVNSGMLRAASEVQRQFQDLDLDGESERVLTSRSKFKDRSNNLKPVSLSMPPTEVKVRKPRFGMNQMLGMDKIFDDPDVVIGYASVPILEVDLLPRGGISIETQAVGRIQFGIPPETIKDSMRLGIGVPGVYVVPPERFCREMGPALGINLAEFEFPAYFNFFVHNKPIILVVDSHDAESNIRRVFGETLLGPAQFRNHDKPKANEDEDFDPSFPVEARPNFYKEFYNFRTSEECTNYEELRIDMLLSFQHFTSKENPSAKDSSKRDKLGIPPPPPIKFLDMDEMGMPDNVDDSEYVDKEKKHQPIHTSPVDMEGQKDESATVPDKDQKDDSLNNPKSADTVEDKKMNGVENKDGDPKGKDKNESQKVCRMRRIVSNPDMALIKMNSYRSLTTNDIDTIGLVSENAHKAKRKTSMETCASTDEKDKDAASWASGASSMLDSDDDDDEGENNNSWMYSQVKWLGDVCTVYPPSATAEDKESVMTARVEIFKMPGGTEYIIHDIDEKNHIIGKARFSGTVQVPDEIAVEGFLTEGDDNTEGSIWADDETSCGEDNEGMQASIPRAVVPPTFHPPSFGVTVLGNSHGFDKNGSVSGYVLWINGRGVMIDPPPYSSATLEREGIRPQMIMAIIITHCHADHDAGAFQKVMTGSRVAVITTPTIYKSFIRKYAALSGLSPVLLRHSHRHRPAIVGQPLKFQGATFHFTYTLHTIPCIAFKVEWRGRSMVFTGDHMNIPEQLDALEKKGVLAKERADDLRNLPLQDCDLLLHESGAPPIHTPLQVLLALPEHVKKRLYVVHTSALPKECELRVAPTGTAGTIRLDQLNPLLDSRDGRNTLLLKDAPSAVSAIESPSKTQKEERNMVSRDGSQINGKHIMVSQTDSKLTSDALDQSEITLQRVLHLTKPKRASKIPVSSLDDGGHMSLGEVGEHFAPIPADVFESYCPDNGCDSISIPPLVRLRPTCVSDAWFILNLLSAVPFLSSLSYANTMEVLELAQVEVVCANEVVLDADRRNDVLCVIWEGTCIERDTSENSSVSDSDPPERSVWHAGDWSGPISLQPEPALCGGCTHRGPVKDMIAVSAQGVKVIMVKMKDLHKILKNGSSLYRKYLEIIERRHDEDKSMKNMRSGSDSLLSQHSDNDCDNMLPRNPRLGHSTDNLLEVISCNSALRKLTALQKRHLESLAEGPRYFEAGQLIWHVGAQVEFSFLLMGGTAMFAQPPKQRSRFGCRRGSTGSISNSKNDLLSRFGGDCDPHVTQDKLLYVSPNSEYARLEVGLQLRVEEMETGIFERPKEKGAREERIRSARDRFANKVLARLYARNAYTPGLVFSRGHFLSDTSRMVSGSLAFKEERGSPISIDESQHHTSNVEHHFHSSNISAGPDGCVAMVFPRRSLISFLDAYPGVLLSLLGTQVVV</sequence>
<dbReference type="PANTHER" id="PTHR46018:SF2">
    <property type="entry name" value="ZINC PHOSPHODIESTERASE ELAC PROTEIN 1"/>
    <property type="match status" value="1"/>
</dbReference>
<dbReference type="GO" id="GO:0042781">
    <property type="term" value="F:3'-tRNA processing endoribonuclease activity"/>
    <property type="evidence" value="ECO:0007669"/>
    <property type="project" value="TreeGrafter"/>
</dbReference>
<comment type="cofactor">
    <cofactor evidence="1">
        <name>Mg(2+)</name>
        <dbReference type="ChEBI" id="CHEBI:18420"/>
    </cofactor>
</comment>
<keyword evidence="4" id="KW-0479">Metal-binding</keyword>
<dbReference type="GO" id="GO:0005634">
    <property type="term" value="C:nucleus"/>
    <property type="evidence" value="ECO:0007669"/>
    <property type="project" value="TreeGrafter"/>
</dbReference>
<evidence type="ECO:0000313" key="12">
    <source>
        <dbReference type="EMBL" id="CAE4586807.1"/>
    </source>
</evidence>
<evidence type="ECO:0000256" key="1">
    <source>
        <dbReference type="ARBA" id="ARBA00001946"/>
    </source>
</evidence>